<protein>
    <submittedName>
        <fullName evidence="2">Aldo/keto reductase</fullName>
    </submittedName>
</protein>
<comment type="caution">
    <text evidence="2">The sequence shown here is derived from an EMBL/GenBank/DDBJ whole genome shotgun (WGS) entry which is preliminary data.</text>
</comment>
<keyword evidence="3" id="KW-1185">Reference proteome</keyword>
<reference evidence="2 3" key="2">
    <citation type="submission" date="2019-02" db="EMBL/GenBank/DDBJ databases">
        <title>'Lichenibacterium ramalinii' gen. nov. sp. nov., 'Lichenibacterium minor' gen. nov. sp. nov.</title>
        <authorList>
            <person name="Pankratov T."/>
        </authorList>
    </citation>
    <scope>NUCLEOTIDE SEQUENCE [LARGE SCALE GENOMIC DNA]</scope>
    <source>
        <strain evidence="2 3">RmlP001</strain>
    </source>
</reference>
<dbReference type="GO" id="GO:0005829">
    <property type="term" value="C:cytosol"/>
    <property type="evidence" value="ECO:0007669"/>
    <property type="project" value="TreeGrafter"/>
</dbReference>
<dbReference type="InterPro" id="IPR036812">
    <property type="entry name" value="NAD(P)_OxRdtase_dom_sf"/>
</dbReference>
<dbReference type="InterPro" id="IPR023210">
    <property type="entry name" value="NADP_OxRdtase_dom"/>
</dbReference>
<name>A0A4Q2R8W6_9HYPH</name>
<dbReference type="Pfam" id="PF00248">
    <property type="entry name" value="Aldo_ket_red"/>
    <property type="match status" value="1"/>
</dbReference>
<reference evidence="2 3" key="1">
    <citation type="submission" date="2018-09" db="EMBL/GenBank/DDBJ databases">
        <authorList>
            <person name="Grouzdev D.S."/>
            <person name="Krutkina M.S."/>
        </authorList>
    </citation>
    <scope>NUCLEOTIDE SEQUENCE [LARGE SCALE GENOMIC DNA]</scope>
    <source>
        <strain evidence="2 3">RmlP001</strain>
    </source>
</reference>
<organism evidence="2 3">
    <name type="scientific">Lichenibacterium ramalinae</name>
    <dbReference type="NCBI Taxonomy" id="2316527"/>
    <lineage>
        <taxon>Bacteria</taxon>
        <taxon>Pseudomonadati</taxon>
        <taxon>Pseudomonadota</taxon>
        <taxon>Alphaproteobacteria</taxon>
        <taxon>Hyphomicrobiales</taxon>
        <taxon>Lichenihabitantaceae</taxon>
        <taxon>Lichenibacterium</taxon>
    </lineage>
</organism>
<gene>
    <name evidence="2" type="ORF">D3272_23655</name>
</gene>
<sequence>MGAAVPACEPLKASTLRALPRGGLAVTALGLGCAQIGGLFQPMPLDTAVAVLDAAWDAGIRYFDTAPYYGYTRSERRVGVYLAERERTAYRVSTKVGRLMVPAEAVAAEEFGYVAPLPFPARYDYGHDAILRSFEDSQQRLGIPRVDLLYVHDIGRYTHGAAHDLHWEALTRGGGFRALERLRREGRVGGIGLGVNEAAVVADALNEAELDAVLLAGRHTLLEQRALPLLDACARAGTAVVAAGPFNSGILAGGATFDYAAAPHEVVARVTALRDACARFAVPLTAAALQFPLAHPAVVSVVAGAQSPGQLRANVADFERSIPAEFWAALARDGLLDPASPVPAGH</sequence>
<feature type="domain" description="NADP-dependent oxidoreductase" evidence="1">
    <location>
        <begin position="29"/>
        <end position="330"/>
    </location>
</feature>
<dbReference type="GO" id="GO:0016491">
    <property type="term" value="F:oxidoreductase activity"/>
    <property type="evidence" value="ECO:0007669"/>
    <property type="project" value="InterPro"/>
</dbReference>
<dbReference type="OrthoDB" id="9768851at2"/>
<proteinExistence type="predicted"/>
<dbReference type="PANTHER" id="PTHR42686">
    <property type="entry name" value="GH17980P-RELATED"/>
    <property type="match status" value="1"/>
</dbReference>
<dbReference type="Gene3D" id="3.20.20.100">
    <property type="entry name" value="NADP-dependent oxidoreductase domain"/>
    <property type="match status" value="1"/>
</dbReference>
<evidence type="ECO:0000313" key="2">
    <source>
        <dbReference type="EMBL" id="RYB01900.1"/>
    </source>
</evidence>
<dbReference type="Proteomes" id="UP000289411">
    <property type="component" value="Unassembled WGS sequence"/>
</dbReference>
<dbReference type="AlphaFoldDB" id="A0A4Q2R8W6"/>
<dbReference type="SUPFAM" id="SSF51430">
    <property type="entry name" value="NAD(P)-linked oxidoreductase"/>
    <property type="match status" value="1"/>
</dbReference>
<evidence type="ECO:0000313" key="3">
    <source>
        <dbReference type="Proteomes" id="UP000289411"/>
    </source>
</evidence>
<dbReference type="EMBL" id="QYBC01000026">
    <property type="protein sequence ID" value="RYB01900.1"/>
    <property type="molecule type" value="Genomic_DNA"/>
</dbReference>
<dbReference type="PANTHER" id="PTHR42686:SF1">
    <property type="entry name" value="GH17980P-RELATED"/>
    <property type="match status" value="1"/>
</dbReference>
<dbReference type="RefSeq" id="WP_129221685.1">
    <property type="nucleotide sequence ID" value="NZ_QYBC01000026.1"/>
</dbReference>
<dbReference type="InterPro" id="IPR020471">
    <property type="entry name" value="AKR"/>
</dbReference>
<accession>A0A4Q2R8W6</accession>
<evidence type="ECO:0000259" key="1">
    <source>
        <dbReference type="Pfam" id="PF00248"/>
    </source>
</evidence>